<accession>A0A8S9ZW82</accession>
<dbReference type="OrthoDB" id="10027016at2759"/>
<dbReference type="PROSITE" id="PS50011">
    <property type="entry name" value="PROTEIN_KINASE_DOM"/>
    <property type="match status" value="1"/>
</dbReference>
<reference evidence="2" key="1">
    <citation type="journal article" date="2020" name="Ecol. Evol.">
        <title>Genome structure and content of the rice root-knot nematode (Meloidogyne graminicola).</title>
        <authorList>
            <person name="Phan N.T."/>
            <person name="Danchin E.G.J."/>
            <person name="Klopp C."/>
            <person name="Perfus-Barbeoch L."/>
            <person name="Kozlowski D.K."/>
            <person name="Koutsovoulos G.D."/>
            <person name="Lopez-Roques C."/>
            <person name="Bouchez O."/>
            <person name="Zahm M."/>
            <person name="Besnard G."/>
            <person name="Bellafiore S."/>
        </authorList>
    </citation>
    <scope>NUCLEOTIDE SEQUENCE</scope>
    <source>
        <strain evidence="2">VN-18</strain>
    </source>
</reference>
<keyword evidence="2" id="KW-0808">Transferase</keyword>
<dbReference type="InterPro" id="IPR008271">
    <property type="entry name" value="Ser/Thr_kinase_AS"/>
</dbReference>
<feature type="domain" description="Protein kinase" evidence="1">
    <location>
        <begin position="39"/>
        <end position="298"/>
    </location>
</feature>
<dbReference type="Gene3D" id="1.10.510.10">
    <property type="entry name" value="Transferase(Phosphotransferase) domain 1"/>
    <property type="match status" value="1"/>
</dbReference>
<protein>
    <submittedName>
        <fullName evidence="2">Protein kinase domain-containing protein</fullName>
    </submittedName>
</protein>
<comment type="caution">
    <text evidence="2">The sequence shown here is derived from an EMBL/GenBank/DDBJ whole genome shotgun (WGS) entry which is preliminary data.</text>
</comment>
<dbReference type="Proteomes" id="UP000605970">
    <property type="component" value="Unassembled WGS sequence"/>
</dbReference>
<evidence type="ECO:0000259" key="1">
    <source>
        <dbReference type="PROSITE" id="PS50011"/>
    </source>
</evidence>
<dbReference type="GO" id="GO:0004672">
    <property type="term" value="F:protein kinase activity"/>
    <property type="evidence" value="ECO:0007669"/>
    <property type="project" value="InterPro"/>
</dbReference>
<sequence length="360" mass="40871">MDVFGMFKNLLLGQQSDNQSANLKLPPIILKDVNPKDYWEVICEIGEGAFGKIEKVSSLTNSHLIAASKAISLQEGENFKDFLVEIEILEFSKEHVNIVGLHACYFYDEKLYMILEYCAGGAINSIMTALNKPLTEPQIAYVTHGVVNALEFLHSKGVIHRDLKSENILLTDDGFVKLADFGVSAIMMNNYKRDTYNGTPHWMAPEVIICETFRDQPYDSRADIWSLGITLIEMAQIDPPNHSMNPMRVAIKIQKSDPPKLAHPERWSPTFSEFLTKCLVKDPDGRWSAQQLLTHKFIRSSTDRRPIIELLIENNVDVQEVIKADRNLNPEWQSAIDKQIPLFLSDNDEILEGFSEVLFS</sequence>
<evidence type="ECO:0000313" key="2">
    <source>
        <dbReference type="EMBL" id="KAF7637556.1"/>
    </source>
</evidence>
<dbReference type="Pfam" id="PF00069">
    <property type="entry name" value="Pkinase"/>
    <property type="match status" value="1"/>
</dbReference>
<keyword evidence="2" id="KW-0418">Kinase</keyword>
<keyword evidence="3" id="KW-1185">Reference proteome</keyword>
<dbReference type="InterPro" id="IPR011009">
    <property type="entry name" value="Kinase-like_dom_sf"/>
</dbReference>
<dbReference type="SMART" id="SM00220">
    <property type="entry name" value="S_TKc"/>
    <property type="match status" value="1"/>
</dbReference>
<dbReference type="PANTHER" id="PTHR46538:SF3">
    <property type="entry name" value="PROTEIN KINASE DOMAIN-CONTAINING PROTEIN"/>
    <property type="match status" value="1"/>
</dbReference>
<evidence type="ECO:0000313" key="3">
    <source>
        <dbReference type="Proteomes" id="UP000605970"/>
    </source>
</evidence>
<name>A0A8S9ZW82_9BILA</name>
<dbReference type="SUPFAM" id="SSF56112">
    <property type="entry name" value="Protein kinase-like (PK-like)"/>
    <property type="match status" value="1"/>
</dbReference>
<organism evidence="2 3">
    <name type="scientific">Meloidogyne graminicola</name>
    <dbReference type="NCBI Taxonomy" id="189291"/>
    <lineage>
        <taxon>Eukaryota</taxon>
        <taxon>Metazoa</taxon>
        <taxon>Ecdysozoa</taxon>
        <taxon>Nematoda</taxon>
        <taxon>Chromadorea</taxon>
        <taxon>Rhabditida</taxon>
        <taxon>Tylenchina</taxon>
        <taxon>Tylenchomorpha</taxon>
        <taxon>Tylenchoidea</taxon>
        <taxon>Meloidogynidae</taxon>
        <taxon>Meloidogyninae</taxon>
        <taxon>Meloidogyne</taxon>
    </lineage>
</organism>
<dbReference type="FunFam" id="1.10.510.10:FF:001298">
    <property type="entry name" value="STE20-like kinase"/>
    <property type="match status" value="1"/>
</dbReference>
<dbReference type="InterPro" id="IPR051585">
    <property type="entry name" value="STE20_Ser/Thr_Kinases"/>
</dbReference>
<dbReference type="GO" id="GO:0005524">
    <property type="term" value="F:ATP binding"/>
    <property type="evidence" value="ECO:0007669"/>
    <property type="project" value="InterPro"/>
</dbReference>
<dbReference type="EMBL" id="JABEBT010000019">
    <property type="protein sequence ID" value="KAF7637556.1"/>
    <property type="molecule type" value="Genomic_DNA"/>
</dbReference>
<dbReference type="PANTHER" id="PTHR46538">
    <property type="entry name" value="PROTEIN KINASE DOMAIN-CONTAINING PROTEIN"/>
    <property type="match status" value="1"/>
</dbReference>
<gene>
    <name evidence="2" type="ORF">Mgra_00003074</name>
</gene>
<dbReference type="InterPro" id="IPR000719">
    <property type="entry name" value="Prot_kinase_dom"/>
</dbReference>
<dbReference type="AlphaFoldDB" id="A0A8S9ZW82"/>
<dbReference type="PROSITE" id="PS00108">
    <property type="entry name" value="PROTEIN_KINASE_ST"/>
    <property type="match status" value="1"/>
</dbReference>
<proteinExistence type="predicted"/>